<evidence type="ECO:0000256" key="5">
    <source>
        <dbReference type="ARBA" id="ARBA00022840"/>
    </source>
</evidence>
<feature type="domain" description="Helicase ATP-binding" evidence="8">
    <location>
        <begin position="98"/>
        <end position="273"/>
    </location>
</feature>
<dbReference type="SMART" id="SM00487">
    <property type="entry name" value="DEXDc"/>
    <property type="match status" value="1"/>
</dbReference>
<evidence type="ECO:0000256" key="2">
    <source>
        <dbReference type="ARBA" id="ARBA00022741"/>
    </source>
</evidence>
<evidence type="ECO:0000256" key="3">
    <source>
        <dbReference type="ARBA" id="ARBA00022801"/>
    </source>
</evidence>
<keyword evidence="10" id="KW-1185">Reference proteome</keyword>
<dbReference type="GO" id="GO:0005524">
    <property type="term" value="F:ATP binding"/>
    <property type="evidence" value="ECO:0007669"/>
    <property type="project" value="UniProtKB-KW"/>
</dbReference>
<evidence type="ECO:0000313" key="10">
    <source>
        <dbReference type="Proteomes" id="UP000887565"/>
    </source>
</evidence>
<dbReference type="InterPro" id="IPR027417">
    <property type="entry name" value="P-loop_NTPase"/>
</dbReference>
<dbReference type="FunFam" id="3.40.50.300:FF:000008">
    <property type="entry name" value="ATP-dependent RNA helicase RhlB"/>
    <property type="match status" value="1"/>
</dbReference>
<reference evidence="11" key="1">
    <citation type="submission" date="2022-11" db="UniProtKB">
        <authorList>
            <consortium name="WormBaseParasite"/>
        </authorList>
    </citation>
    <scope>IDENTIFICATION</scope>
</reference>
<dbReference type="SUPFAM" id="SSF52540">
    <property type="entry name" value="P-loop containing nucleoside triphosphate hydrolases"/>
    <property type="match status" value="1"/>
</dbReference>
<feature type="domain" description="Helicase C-terminal" evidence="9">
    <location>
        <begin position="302"/>
        <end position="450"/>
    </location>
</feature>
<keyword evidence="3 7" id="KW-0378">Hydrolase</keyword>
<dbReference type="GO" id="GO:0003676">
    <property type="term" value="F:nucleic acid binding"/>
    <property type="evidence" value="ECO:0007669"/>
    <property type="project" value="InterPro"/>
</dbReference>
<keyword evidence="5 7" id="KW-0067">ATP-binding</keyword>
<dbReference type="PROSITE" id="PS51194">
    <property type="entry name" value="HELICASE_CTER"/>
    <property type="match status" value="1"/>
</dbReference>
<dbReference type="GO" id="GO:0016787">
    <property type="term" value="F:hydrolase activity"/>
    <property type="evidence" value="ECO:0007669"/>
    <property type="project" value="UniProtKB-KW"/>
</dbReference>
<dbReference type="GO" id="GO:0043186">
    <property type="term" value="C:P granule"/>
    <property type="evidence" value="ECO:0007669"/>
    <property type="project" value="UniProtKB-ARBA"/>
</dbReference>
<accession>A0A915IAC9</accession>
<dbReference type="PANTHER" id="PTHR47958">
    <property type="entry name" value="ATP-DEPENDENT RNA HELICASE DBP3"/>
    <property type="match status" value="1"/>
</dbReference>
<name>A0A915IAC9_ROMCU</name>
<protein>
    <recommendedName>
        <fullName evidence="1">RNA helicase</fullName>
        <ecNumber evidence="1">3.6.4.13</ecNumber>
    </recommendedName>
</protein>
<dbReference type="PROSITE" id="PS51192">
    <property type="entry name" value="HELICASE_ATP_BIND_1"/>
    <property type="match status" value="1"/>
</dbReference>
<dbReference type="Pfam" id="PF00271">
    <property type="entry name" value="Helicase_C"/>
    <property type="match status" value="1"/>
</dbReference>
<dbReference type="FunFam" id="3.40.50.300:FF:000079">
    <property type="entry name" value="probable ATP-dependent RNA helicase DDX17"/>
    <property type="match status" value="1"/>
</dbReference>
<comment type="catalytic activity">
    <reaction evidence="6">
        <text>ATP + H2O = ADP + phosphate + H(+)</text>
        <dbReference type="Rhea" id="RHEA:13065"/>
        <dbReference type="ChEBI" id="CHEBI:15377"/>
        <dbReference type="ChEBI" id="CHEBI:15378"/>
        <dbReference type="ChEBI" id="CHEBI:30616"/>
        <dbReference type="ChEBI" id="CHEBI:43474"/>
        <dbReference type="ChEBI" id="CHEBI:456216"/>
        <dbReference type="EC" id="3.6.4.13"/>
    </reaction>
</comment>
<dbReference type="SMART" id="SM00490">
    <property type="entry name" value="HELICc"/>
    <property type="match status" value="1"/>
</dbReference>
<evidence type="ECO:0000256" key="6">
    <source>
        <dbReference type="ARBA" id="ARBA00047984"/>
    </source>
</evidence>
<dbReference type="WBParaSite" id="nRc.2.0.1.t11130-RA">
    <property type="protein sequence ID" value="nRc.2.0.1.t11130-RA"/>
    <property type="gene ID" value="nRc.2.0.1.g11130"/>
</dbReference>
<dbReference type="CDD" id="cd18787">
    <property type="entry name" value="SF2_C_DEAD"/>
    <property type="match status" value="1"/>
</dbReference>
<evidence type="ECO:0000259" key="8">
    <source>
        <dbReference type="PROSITE" id="PS51192"/>
    </source>
</evidence>
<dbReference type="InterPro" id="IPR014001">
    <property type="entry name" value="Helicase_ATP-bd"/>
</dbReference>
<dbReference type="AlphaFoldDB" id="A0A915IAC9"/>
<dbReference type="Proteomes" id="UP000887565">
    <property type="component" value="Unplaced"/>
</dbReference>
<dbReference type="GO" id="GO:0003724">
    <property type="term" value="F:RNA helicase activity"/>
    <property type="evidence" value="ECO:0007669"/>
    <property type="project" value="UniProtKB-EC"/>
</dbReference>
<dbReference type="CDD" id="cd17966">
    <property type="entry name" value="DEADc_DDX5_DDX17"/>
    <property type="match status" value="1"/>
</dbReference>
<evidence type="ECO:0000256" key="7">
    <source>
        <dbReference type="RuleBase" id="RU000492"/>
    </source>
</evidence>
<dbReference type="InterPro" id="IPR000629">
    <property type="entry name" value="RNA-helicase_DEAD-box_CS"/>
</dbReference>
<dbReference type="InterPro" id="IPR001650">
    <property type="entry name" value="Helicase_C-like"/>
</dbReference>
<sequence>MRSKSFNNSNLGMNLRQPDWSSQKLTLIKKKFYAEKRSVSERPIDEIQQFLAENEIKIHGQDAPKPIFAFNETCFPSAVEKYLSSQFPKPTTIQSITWPIALSGRDMTGIAQTGSGKTLSFLLPGLIHIVHQEPLKPREGPIMLVLCPTRELAQQVQEVAKEYCRMASLRSACVYGGASKSRQEADLLQGVELCIATPGRLIDFLECKVINLQRCSYLVLDEADRMLDMGFEPQIRKIIGQIRPDRQTLMYSATWPKDVRQLASDFQSEPVFIKVGSTEITANKNITQIVDVLHSSFDKERRVKDVVEQLFSDGNQSKILIFAETKRKVDDLTRDLRLSGFSALGIHGDKSQTERDFVLHDFRSGGTKILVATDVAARGLDVDDIKCVINYDMPNGIEDYVHRIGRTARSGRLGTSYSFFTYGDSRLAKDLVKILNESNQEIHPKLHEMTSSSDFSSNNFRDRYRMNQARNMEFMKERLERNYEPSKFKRNKDVFNTRHYDTYFEGRH</sequence>
<evidence type="ECO:0000259" key="9">
    <source>
        <dbReference type="PROSITE" id="PS51194"/>
    </source>
</evidence>
<keyword evidence="2 7" id="KW-0547">Nucleotide-binding</keyword>
<keyword evidence="4 7" id="KW-0347">Helicase</keyword>
<organism evidence="10 11">
    <name type="scientific">Romanomermis culicivorax</name>
    <name type="common">Nematode worm</name>
    <dbReference type="NCBI Taxonomy" id="13658"/>
    <lineage>
        <taxon>Eukaryota</taxon>
        <taxon>Metazoa</taxon>
        <taxon>Ecdysozoa</taxon>
        <taxon>Nematoda</taxon>
        <taxon>Enoplea</taxon>
        <taxon>Dorylaimia</taxon>
        <taxon>Mermithida</taxon>
        <taxon>Mermithoidea</taxon>
        <taxon>Mermithidae</taxon>
        <taxon>Romanomermis</taxon>
    </lineage>
</organism>
<dbReference type="OMA" id="PREDFSN"/>
<evidence type="ECO:0000313" key="11">
    <source>
        <dbReference type="WBParaSite" id="nRc.2.0.1.t11130-RA"/>
    </source>
</evidence>
<evidence type="ECO:0000256" key="1">
    <source>
        <dbReference type="ARBA" id="ARBA00012552"/>
    </source>
</evidence>
<dbReference type="EC" id="3.6.4.13" evidence="1"/>
<dbReference type="InterPro" id="IPR011545">
    <property type="entry name" value="DEAD/DEAH_box_helicase_dom"/>
</dbReference>
<dbReference type="PROSITE" id="PS00039">
    <property type="entry name" value="DEAD_ATP_HELICASE"/>
    <property type="match status" value="1"/>
</dbReference>
<evidence type="ECO:0000256" key="4">
    <source>
        <dbReference type="ARBA" id="ARBA00022806"/>
    </source>
</evidence>
<dbReference type="Pfam" id="PF00270">
    <property type="entry name" value="DEAD"/>
    <property type="match status" value="1"/>
</dbReference>
<proteinExistence type="inferred from homology"/>
<comment type="similarity">
    <text evidence="7">Belongs to the DEAD box helicase family.</text>
</comment>
<dbReference type="Gene3D" id="3.40.50.300">
    <property type="entry name" value="P-loop containing nucleotide triphosphate hydrolases"/>
    <property type="match status" value="2"/>
</dbReference>